<evidence type="ECO:0000256" key="1">
    <source>
        <dbReference type="ARBA" id="ARBA00001933"/>
    </source>
</evidence>
<feature type="non-terminal residue" evidence="13">
    <location>
        <position position="1"/>
    </location>
</feature>
<name>A0A7C5N9X7_9GAMM</name>
<dbReference type="InterPro" id="IPR036038">
    <property type="entry name" value="Aminotransferase-like"/>
</dbReference>
<dbReference type="SUPFAM" id="SSF56752">
    <property type="entry name" value="D-aminoacid aminotransferase-like PLP-dependent enzymes"/>
    <property type="match status" value="1"/>
</dbReference>
<comment type="catalytic activity">
    <reaction evidence="7">
        <text>4-amino-4-deoxychorismate = 4-aminobenzoate + pyruvate + H(+)</text>
        <dbReference type="Rhea" id="RHEA:16201"/>
        <dbReference type="ChEBI" id="CHEBI:15361"/>
        <dbReference type="ChEBI" id="CHEBI:15378"/>
        <dbReference type="ChEBI" id="CHEBI:17836"/>
        <dbReference type="ChEBI" id="CHEBI:58406"/>
        <dbReference type="EC" id="4.1.3.38"/>
    </reaction>
</comment>
<dbReference type="Gene3D" id="3.20.10.10">
    <property type="entry name" value="D-amino Acid Aminotransferase, subunit A, domain 2"/>
    <property type="match status" value="1"/>
</dbReference>
<dbReference type="GO" id="GO:0008696">
    <property type="term" value="F:4-amino-4-deoxychorismate lyase activity"/>
    <property type="evidence" value="ECO:0007669"/>
    <property type="project" value="UniProtKB-EC"/>
</dbReference>
<dbReference type="Proteomes" id="UP000886100">
    <property type="component" value="Unassembled WGS sequence"/>
</dbReference>
<reference evidence="13" key="1">
    <citation type="journal article" date="2020" name="mSystems">
        <title>Genome- and Community-Level Interaction Insights into Carbon Utilization and Element Cycling Functions of Hydrothermarchaeota in Hydrothermal Sediment.</title>
        <authorList>
            <person name="Zhou Z."/>
            <person name="Liu Y."/>
            <person name="Xu W."/>
            <person name="Pan J."/>
            <person name="Luo Z.H."/>
            <person name="Li M."/>
        </authorList>
    </citation>
    <scope>NUCLEOTIDE SEQUENCE [LARGE SCALE GENOMIC DNA]</scope>
    <source>
        <strain evidence="13">HyVt-535</strain>
    </source>
</reference>
<dbReference type="GO" id="GO:0005829">
    <property type="term" value="C:cytosol"/>
    <property type="evidence" value="ECO:0007669"/>
    <property type="project" value="TreeGrafter"/>
</dbReference>
<comment type="function">
    <text evidence="8">Involved in the biosynthesis of p-aminobenzoate (PABA), a precursor of tetrahydrofolate. Converts 4-amino-4-deoxychorismate into 4-aminobenzoate (PABA) and pyruvate.</text>
</comment>
<dbReference type="PANTHER" id="PTHR42743">
    <property type="entry name" value="AMINO-ACID AMINOTRANSFERASE"/>
    <property type="match status" value="1"/>
</dbReference>
<evidence type="ECO:0000313" key="13">
    <source>
        <dbReference type="EMBL" id="HHH13367.1"/>
    </source>
</evidence>
<keyword evidence="4" id="KW-0289">Folate biosynthesis</keyword>
<comment type="similarity">
    <text evidence="2 11">Belongs to the class-IV pyridoxal-phosphate-dependent aminotransferase family.</text>
</comment>
<dbReference type="Pfam" id="PF01063">
    <property type="entry name" value="Aminotran_4"/>
    <property type="match status" value="1"/>
</dbReference>
<dbReference type="GO" id="GO:0046656">
    <property type="term" value="P:folic acid biosynthetic process"/>
    <property type="evidence" value="ECO:0007669"/>
    <property type="project" value="UniProtKB-KW"/>
</dbReference>
<accession>A0A7C5N9X7</accession>
<dbReference type="InterPro" id="IPR050571">
    <property type="entry name" value="Class-IV_PLP-Dep_Aminotrnsfr"/>
</dbReference>
<dbReference type="AlphaFoldDB" id="A0A7C5N9X7"/>
<dbReference type="InterPro" id="IPR018300">
    <property type="entry name" value="Aminotrans_IV_CS"/>
</dbReference>
<evidence type="ECO:0000256" key="11">
    <source>
        <dbReference type="RuleBase" id="RU004106"/>
    </source>
</evidence>
<organism evidence="13">
    <name type="scientific">Thiolapillus brandeum</name>
    <dbReference type="NCBI Taxonomy" id="1076588"/>
    <lineage>
        <taxon>Bacteria</taxon>
        <taxon>Pseudomonadati</taxon>
        <taxon>Pseudomonadota</taxon>
        <taxon>Gammaproteobacteria</taxon>
        <taxon>Chromatiales</taxon>
        <taxon>Sedimenticolaceae</taxon>
        <taxon>Thiolapillus</taxon>
    </lineage>
</organism>
<dbReference type="PROSITE" id="PS00770">
    <property type="entry name" value="AA_TRANSFER_CLASS_4"/>
    <property type="match status" value="1"/>
</dbReference>
<evidence type="ECO:0000256" key="10">
    <source>
        <dbReference type="ARBA" id="ARBA00080135"/>
    </source>
</evidence>
<dbReference type="FunFam" id="3.20.10.10:FF:000002">
    <property type="entry name" value="D-alanine aminotransferase"/>
    <property type="match status" value="1"/>
</dbReference>
<gene>
    <name evidence="13" type="ORF">ENJ98_03955</name>
</gene>
<proteinExistence type="inferred from homology"/>
<sequence>FAMASPLTPRDPELVARGLAVVRLEDIRWQRCDIKAITLLANILAQQQARDAGADEAILVRDGLATEGTASNFFLVKEGRILTPPKSAHLLPGITRDLVLELAREAGLPCAERDIPVEELKGADEIWVTSSTKEVMPVTRLDGRPVGNGRPGPMWQKMDALYSACKARLRAGPTNQCHE</sequence>
<protein>
    <recommendedName>
        <fullName evidence="9">Aminodeoxychorismate lyase</fullName>
        <ecNumber evidence="6">4.1.3.38</ecNumber>
    </recommendedName>
    <alternativeName>
        <fullName evidence="10">4-amino-4-deoxychorismate lyase</fullName>
    </alternativeName>
</protein>
<keyword evidence="13" id="KW-0808">Transferase</keyword>
<dbReference type="EMBL" id="DROM01000243">
    <property type="protein sequence ID" value="HHH13367.1"/>
    <property type="molecule type" value="Genomic_DNA"/>
</dbReference>
<evidence type="ECO:0000256" key="3">
    <source>
        <dbReference type="ARBA" id="ARBA00022898"/>
    </source>
</evidence>
<dbReference type="GO" id="GO:0008652">
    <property type="term" value="P:amino acid biosynthetic process"/>
    <property type="evidence" value="ECO:0007669"/>
    <property type="project" value="UniProtKB-ARBA"/>
</dbReference>
<evidence type="ECO:0000256" key="7">
    <source>
        <dbReference type="ARBA" id="ARBA00049529"/>
    </source>
</evidence>
<comment type="pathway">
    <text evidence="5">Cofactor biosynthesis; tetrahydrofolate biosynthesis; 4-aminobenzoate from chorismate: step 2/2.</text>
</comment>
<dbReference type="EC" id="4.1.3.38" evidence="6"/>
<evidence type="ECO:0000256" key="12">
    <source>
        <dbReference type="RuleBase" id="RU004516"/>
    </source>
</evidence>
<keyword evidence="3 12" id="KW-0663">Pyridoxal phosphate</keyword>
<evidence type="ECO:0000256" key="8">
    <source>
        <dbReference type="ARBA" id="ARBA00054027"/>
    </source>
</evidence>
<dbReference type="GO" id="GO:0008483">
    <property type="term" value="F:transaminase activity"/>
    <property type="evidence" value="ECO:0007669"/>
    <property type="project" value="UniProtKB-KW"/>
</dbReference>
<keyword evidence="13" id="KW-0032">Aminotransferase</keyword>
<evidence type="ECO:0000256" key="5">
    <source>
        <dbReference type="ARBA" id="ARBA00035633"/>
    </source>
</evidence>
<dbReference type="PANTHER" id="PTHR42743:SF10">
    <property type="entry name" value="D-ALANINE AMINOTRANSFERASE"/>
    <property type="match status" value="1"/>
</dbReference>
<dbReference type="InterPro" id="IPR043132">
    <property type="entry name" value="BCAT-like_C"/>
</dbReference>
<comment type="cofactor">
    <cofactor evidence="1 12">
        <name>pyridoxal 5'-phosphate</name>
        <dbReference type="ChEBI" id="CHEBI:597326"/>
    </cofactor>
</comment>
<evidence type="ECO:0000256" key="2">
    <source>
        <dbReference type="ARBA" id="ARBA00009320"/>
    </source>
</evidence>
<comment type="caution">
    <text evidence="13">The sequence shown here is derived from an EMBL/GenBank/DDBJ whole genome shotgun (WGS) entry which is preliminary data.</text>
</comment>
<dbReference type="InterPro" id="IPR001544">
    <property type="entry name" value="Aminotrans_IV"/>
</dbReference>
<evidence type="ECO:0000256" key="4">
    <source>
        <dbReference type="ARBA" id="ARBA00022909"/>
    </source>
</evidence>
<evidence type="ECO:0000256" key="9">
    <source>
        <dbReference type="ARBA" id="ARBA00069174"/>
    </source>
</evidence>
<evidence type="ECO:0000256" key="6">
    <source>
        <dbReference type="ARBA" id="ARBA00035676"/>
    </source>
</evidence>